<accession>A0A1D2V8S5</accession>
<gene>
    <name evidence="5" type="ORF">ASCRUDRAFT_76536</name>
    <name evidence="4" type="ORF">ASCRUDRAFT_76908</name>
    <name evidence="3" type="ORF">ASCRUDRAFT_78350</name>
</gene>
<dbReference type="Gene3D" id="3.80.10.10">
    <property type="entry name" value="Ribonuclease Inhibitor"/>
    <property type="match status" value="1"/>
</dbReference>
<dbReference type="PANTHER" id="PTHR46652">
    <property type="entry name" value="LEUCINE-RICH REPEAT AND IQ DOMAIN-CONTAINING PROTEIN 1-RELATED"/>
    <property type="match status" value="1"/>
</dbReference>
<dbReference type="Pfam" id="PF12799">
    <property type="entry name" value="LRR_4"/>
    <property type="match status" value="1"/>
</dbReference>
<protein>
    <submittedName>
        <fullName evidence="3">L domain-like protein</fullName>
    </submittedName>
</protein>
<keyword evidence="1" id="KW-0433">Leucine-rich repeat</keyword>
<dbReference type="PROSITE" id="PS51450">
    <property type="entry name" value="LRR"/>
    <property type="match status" value="6"/>
</dbReference>
<dbReference type="EMBL" id="KV454504">
    <property type="protein sequence ID" value="ODV57843.1"/>
    <property type="molecule type" value="Genomic_DNA"/>
</dbReference>
<dbReference type="RefSeq" id="XP_020044150.1">
    <property type="nucleotide sequence ID" value="XM_020194223.1"/>
</dbReference>
<dbReference type="RefSeq" id="XP_020046308.1">
    <property type="nucleotide sequence ID" value="XM_020193508.1"/>
</dbReference>
<dbReference type="PANTHER" id="PTHR46652:SF8">
    <property type="entry name" value="LEUCINE RICH REPEAT CONTAINING 23"/>
    <property type="match status" value="1"/>
</dbReference>
<dbReference type="InterPro" id="IPR032675">
    <property type="entry name" value="LRR_dom_sf"/>
</dbReference>
<dbReference type="InterPro" id="IPR001611">
    <property type="entry name" value="Leu-rich_rpt"/>
</dbReference>
<evidence type="ECO:0000256" key="2">
    <source>
        <dbReference type="ARBA" id="ARBA00022737"/>
    </source>
</evidence>
<sequence length="437" mass="51752">MNINQLFCRQYHNNDSNKAKVIQSRKYPINKLSIELVKAIFNQLPMNILWLFSLSNSNVITFAASSLLFRDVLLTDLPIINEQQFLKIRFNHLHLFELNILNFCTVWRMYFEYLDKTRSFDILNQLARNPNKIEHFRFFVNVFELLEDANLTRIRNIAQLISSNSKYLKNTTIYFGCPDWSRLSGVLKTPHTKFHDSHTINYHHFNDSIDCFYQSFIEINLNNDFHFITFANSIIQKFTLETMVFSFINILKLIQRYLDEIVTADKLFNLKRLTISHKETRIVRRLDRLINLKYLNLSNGVIQRIENLDTQKNLKKLILRRNTIPKIENLDHLVNLEYLDLSRNWLIKKIENLDGLINLKNLELSHTKIVKIENLDALVNLTELDLSSNCINKVEGLSKLTKLNKLNLSQNYINEFPYFSNLIYLTRLNLVDQISKI</sequence>
<dbReference type="GeneID" id="30967144"/>
<name>A0A1D2V8S5_9ASCO</name>
<evidence type="ECO:0000313" key="5">
    <source>
        <dbReference type="EMBL" id="ODV60001.1"/>
    </source>
</evidence>
<evidence type="ECO:0000313" key="6">
    <source>
        <dbReference type="Proteomes" id="UP000095038"/>
    </source>
</evidence>
<keyword evidence="2" id="KW-0677">Repeat</keyword>
<dbReference type="Proteomes" id="UP000095038">
    <property type="component" value="Unassembled WGS sequence"/>
</dbReference>
<dbReference type="EMBL" id="KV454483">
    <property type="protein sequence ID" value="ODV60001.1"/>
    <property type="molecule type" value="Genomic_DNA"/>
</dbReference>
<dbReference type="GeneID" id="30967299"/>
<dbReference type="STRING" id="1344418.A0A1D2V8S5"/>
<reference evidence="6" key="2">
    <citation type="submission" date="2016-05" db="EMBL/GenBank/DDBJ databases">
        <title>Comparative genomics of biotechnologically important yeasts.</title>
        <authorList>
            <consortium name="DOE Joint Genome Institute"/>
            <person name="Riley R."/>
            <person name="Haridas S."/>
            <person name="Wolfe K.H."/>
            <person name="Lopes M.R."/>
            <person name="Hittinger C.T."/>
            <person name="Goker M."/>
            <person name="Salamov A."/>
            <person name="Wisecaver J."/>
            <person name="Long T.M."/>
            <person name="Aerts A.L."/>
            <person name="Barry K."/>
            <person name="Choi C."/>
            <person name="Clum A."/>
            <person name="Coughlan A.Y."/>
            <person name="Deshpande S."/>
            <person name="Douglass A.P."/>
            <person name="Hanson S.J."/>
            <person name="Klenk H.-P."/>
            <person name="Labutti K."/>
            <person name="Lapidus A."/>
            <person name="Lindquist E."/>
            <person name="Lipzen A."/>
            <person name="Meier-Kolthoff J.P."/>
            <person name="Ohm R.A."/>
            <person name="Otillar R.P."/>
            <person name="Pangilinan J."/>
            <person name="Peng Y."/>
            <person name="Rokas A."/>
            <person name="Rosa C.A."/>
            <person name="Scheuner C."/>
            <person name="Sibirny A.A."/>
            <person name="Slot J.C."/>
            <person name="Stielow J.B."/>
            <person name="Sun H."/>
            <person name="Kurtzman C.P."/>
            <person name="Blackwell M."/>
            <person name="Grigoriev I.V."/>
            <person name="Jeffries T.W."/>
        </authorList>
    </citation>
    <scope>NUCLEOTIDE SEQUENCE [LARGE SCALE GENOMIC DNA]</scope>
    <source>
        <strain evidence="6">DSM 1968</strain>
    </source>
</reference>
<dbReference type="RefSeq" id="XP_020046301.1">
    <property type="nucleotide sequence ID" value="XM_020193663.1"/>
</dbReference>
<dbReference type="InterPro" id="IPR025875">
    <property type="entry name" value="Leu-rich_rpt_4"/>
</dbReference>
<evidence type="ECO:0000313" key="4">
    <source>
        <dbReference type="EMBL" id="ODV59994.1"/>
    </source>
</evidence>
<dbReference type="SMART" id="SM00365">
    <property type="entry name" value="LRR_SD22"/>
    <property type="match status" value="6"/>
</dbReference>
<reference evidence="3" key="1">
    <citation type="journal article" date="2016" name="Proc. Natl. Acad. Sci. U.S.A.">
        <title>Comparative genomics of biotechnologically important yeasts.</title>
        <authorList>
            <person name="Riley R."/>
            <person name="Haridas S."/>
            <person name="Wolfe K.H."/>
            <person name="Lopes M.R."/>
            <person name="Hittinger C.T."/>
            <person name="Goeker M."/>
            <person name="Salamov A.A."/>
            <person name="Wisecaver J.H."/>
            <person name="Long T.M."/>
            <person name="Calvey C.H."/>
            <person name="Aerts A.L."/>
            <person name="Barry K.W."/>
            <person name="Choi C."/>
            <person name="Clum A."/>
            <person name="Coughlan A.Y."/>
            <person name="Deshpande S."/>
            <person name="Douglass A.P."/>
            <person name="Hanson S.J."/>
            <person name="Klenk H.-P."/>
            <person name="LaButti K.M."/>
            <person name="Lapidus A."/>
            <person name="Lindquist E.A."/>
            <person name="Lipzen A.M."/>
            <person name="Meier-Kolthoff J.P."/>
            <person name="Ohm R.A."/>
            <person name="Otillar R.P."/>
            <person name="Pangilinan J.L."/>
            <person name="Peng Y."/>
            <person name="Rokas A."/>
            <person name="Rosa C.A."/>
            <person name="Scheuner C."/>
            <person name="Sibirny A.A."/>
            <person name="Slot J.C."/>
            <person name="Stielow J.B."/>
            <person name="Sun H."/>
            <person name="Kurtzman C.P."/>
            <person name="Blackwell M."/>
            <person name="Grigoriev I.V."/>
            <person name="Jeffries T.W."/>
        </authorList>
    </citation>
    <scope>NUCLEOTIDE SEQUENCE</scope>
    <source>
        <strain evidence="3">DSM 1968</strain>
    </source>
</reference>
<dbReference type="OrthoDB" id="4019115at2759"/>
<dbReference type="GeneID" id="30967859"/>
<dbReference type="InterPro" id="IPR050836">
    <property type="entry name" value="SDS22/Internalin_LRR"/>
</dbReference>
<evidence type="ECO:0000313" key="3">
    <source>
        <dbReference type="EMBL" id="ODV57843.1"/>
    </source>
</evidence>
<dbReference type="EMBL" id="KV454484">
    <property type="protein sequence ID" value="ODV59994.1"/>
    <property type="molecule type" value="Genomic_DNA"/>
</dbReference>
<evidence type="ECO:0000256" key="1">
    <source>
        <dbReference type="ARBA" id="ARBA00022614"/>
    </source>
</evidence>
<dbReference type="AlphaFoldDB" id="A0A1D2V8S5"/>
<proteinExistence type="predicted"/>
<dbReference type="SUPFAM" id="SSF52058">
    <property type="entry name" value="L domain-like"/>
    <property type="match status" value="1"/>
</dbReference>
<organism evidence="3 6">
    <name type="scientific">Ascoidea rubescens DSM 1968</name>
    <dbReference type="NCBI Taxonomy" id="1344418"/>
    <lineage>
        <taxon>Eukaryota</taxon>
        <taxon>Fungi</taxon>
        <taxon>Dikarya</taxon>
        <taxon>Ascomycota</taxon>
        <taxon>Saccharomycotina</taxon>
        <taxon>Saccharomycetes</taxon>
        <taxon>Ascoideaceae</taxon>
        <taxon>Ascoidea</taxon>
    </lineage>
</organism>
<keyword evidence="6" id="KW-1185">Reference proteome</keyword>